<keyword evidence="1" id="KW-0812">Transmembrane</keyword>
<proteinExistence type="predicted"/>
<gene>
    <name evidence="2" type="ORF">UT76_C0004G0007</name>
</gene>
<comment type="caution">
    <text evidence="2">The sequence shown here is derived from an EMBL/GenBank/DDBJ whole genome shotgun (WGS) entry which is preliminary data.</text>
</comment>
<accession>A0A0G0QWQ8</accession>
<keyword evidence="1" id="KW-1133">Transmembrane helix</keyword>
<evidence type="ECO:0000256" key="1">
    <source>
        <dbReference type="SAM" id="Phobius"/>
    </source>
</evidence>
<dbReference type="Proteomes" id="UP000034215">
    <property type="component" value="Unassembled WGS sequence"/>
</dbReference>
<sequence>MNEGLPENLKERVLPLYLKIILLVLAVVILFEGFLLLGFQKGDLSFTLKENKYGLKLDQKVAVKLTNQLTFGQKHNNKFFVWDTKTWHEDVKNVEIEFVDTPQPYGVVINSPDPGKTLSSFNNGYNNKKLLLKIQVADSVVGQDISDLKNIYTDAIMRALFFSKSPDFIQDSTSQEKVNTAVLNQIESGQPLLLLSNTNPINNTINQIEDLISFLKPGSFAVKAAGCYGTYECGTSRSTTTKTCMRDGDVISGSCATKVCGASCGIGGTCVCNTIYWCDGTESGPQPCGGDASSCTGLRCSTSGSCTYSNACTWDSSNPTCSQCGTYPSCYNVYCDSNKCAYGCSSSTCDGGVCNSPPATTPPTPVPTTPPVNNPLGYHDSSACDFSYGWACDADNYSQPLDIHFYADGPYGTGTYIGFTTANVLAEAGVAAACGGNAYHRFNFVTPESLKDGNLHTIYAYAINIGSGTNVLLNQTPKSITCSVPVANCRNLSGTTSMYVGETGTFTATYENGTGPVTTEGLAIYQEGQCEPNTPAYWTQIFEAAGSKSFNWVPSAAGTYDVDCRAWNDGISECRGRCYFGTPPIYQCAGPNTTMKVTVLAPMLAWWQVKDADILANGDVRSAVPASSYFNLVGSGGFPGVVTYSGTTNLTSTNVSTTKWLAKTAYSSNKVYGSGYFVNSIPSGATINNVSATTVPGSYFETGGAAYNGYYWYVYDGAANGGINLTISSPASLGSRKVILIVKNASLNISGGISLTKGSGFFLGVTSGNINISTSVGGGGSANLQGIFIADGVFNTGTGGTKTDSQLWIRGTVAGYGGVNLQRDLGNTNNSTTPAEFFEYAPDLELLFPVDLASQVTNWREIAP</sequence>
<protein>
    <submittedName>
        <fullName evidence="2">M12A family peptidase</fullName>
    </submittedName>
</protein>
<evidence type="ECO:0000313" key="3">
    <source>
        <dbReference type="Proteomes" id="UP000034215"/>
    </source>
</evidence>
<feature type="transmembrane region" description="Helical" evidence="1">
    <location>
        <begin position="20"/>
        <end position="39"/>
    </location>
</feature>
<dbReference type="EMBL" id="LBYA01000004">
    <property type="protein sequence ID" value="KKR44844.1"/>
    <property type="molecule type" value="Genomic_DNA"/>
</dbReference>
<keyword evidence="1" id="KW-0472">Membrane</keyword>
<evidence type="ECO:0000313" key="2">
    <source>
        <dbReference type="EMBL" id="KKR44844.1"/>
    </source>
</evidence>
<dbReference type="AlphaFoldDB" id="A0A0G0QWQ8"/>
<organism evidence="2 3">
    <name type="scientific">Candidatus Woesebacteria bacterium GW2011_GWB1_40_12</name>
    <dbReference type="NCBI Taxonomy" id="1618576"/>
    <lineage>
        <taxon>Bacteria</taxon>
        <taxon>Candidatus Woeseibacteriota</taxon>
    </lineage>
</organism>
<reference evidence="2 3" key="1">
    <citation type="journal article" date="2015" name="Nature">
        <title>rRNA introns, odd ribosomes, and small enigmatic genomes across a large radiation of phyla.</title>
        <authorList>
            <person name="Brown C.T."/>
            <person name="Hug L.A."/>
            <person name="Thomas B.C."/>
            <person name="Sharon I."/>
            <person name="Castelle C.J."/>
            <person name="Singh A."/>
            <person name="Wilkins M.J."/>
            <person name="Williams K.H."/>
            <person name="Banfield J.F."/>
        </authorList>
    </citation>
    <scope>NUCLEOTIDE SEQUENCE [LARGE SCALE GENOMIC DNA]</scope>
</reference>
<name>A0A0G0QWQ8_9BACT</name>